<keyword evidence="7 15" id="KW-0812">Transmembrane</keyword>
<keyword evidence="5" id="KW-0349">Heme</keyword>
<evidence type="ECO:0000259" key="16">
    <source>
        <dbReference type="PROSITE" id="PS51003"/>
    </source>
</evidence>
<keyword evidence="8" id="KW-0479">Metal-binding</keyword>
<keyword evidence="6" id="KW-0679">Respiratory chain</keyword>
<keyword evidence="13" id="KW-0496">Mitochondrion</keyword>
<feature type="transmembrane region" description="Helical" evidence="15">
    <location>
        <begin position="71"/>
        <end position="95"/>
    </location>
</feature>
<dbReference type="STRING" id="471704.A0A195EDK6"/>
<protein>
    <recommendedName>
        <fullName evidence="3">Cytochrome b</fullName>
    </recommendedName>
</protein>
<evidence type="ECO:0000256" key="6">
    <source>
        <dbReference type="ARBA" id="ARBA00022660"/>
    </source>
</evidence>
<keyword evidence="14 15" id="KW-0472">Membrane</keyword>
<dbReference type="EMBL" id="KQ979039">
    <property type="protein sequence ID" value="KYN23288.1"/>
    <property type="molecule type" value="Genomic_DNA"/>
</dbReference>
<accession>A0A195EDK6</accession>
<feature type="non-terminal residue" evidence="17">
    <location>
        <position position="1"/>
    </location>
</feature>
<keyword evidence="4" id="KW-0813">Transport</keyword>
<evidence type="ECO:0000256" key="8">
    <source>
        <dbReference type="ARBA" id="ARBA00022723"/>
    </source>
</evidence>
<keyword evidence="11 15" id="KW-1133">Transmembrane helix</keyword>
<evidence type="ECO:0000256" key="10">
    <source>
        <dbReference type="ARBA" id="ARBA00022982"/>
    </source>
</evidence>
<reference evidence="17 18" key="1">
    <citation type="submission" date="2015-09" db="EMBL/GenBank/DDBJ databases">
        <title>Trachymyrmex cornetzi WGS genome.</title>
        <authorList>
            <person name="Nygaard S."/>
            <person name="Hu H."/>
            <person name="Boomsma J."/>
            <person name="Zhang G."/>
        </authorList>
    </citation>
    <scope>NUCLEOTIDE SEQUENCE [LARGE SCALE GENOMIC DNA]</scope>
    <source>
        <strain evidence="17">Tcor2-1</strain>
        <tissue evidence="17">Whole body</tissue>
    </source>
</reference>
<dbReference type="GO" id="GO:0046872">
    <property type="term" value="F:metal ion binding"/>
    <property type="evidence" value="ECO:0007669"/>
    <property type="project" value="UniProtKB-KW"/>
</dbReference>
<dbReference type="SUPFAM" id="SSF81342">
    <property type="entry name" value="Transmembrane di-heme cytochromes"/>
    <property type="match status" value="1"/>
</dbReference>
<name>A0A195EDK6_9HYME</name>
<dbReference type="PROSITE" id="PS51003">
    <property type="entry name" value="CYTB_CTER"/>
    <property type="match status" value="1"/>
</dbReference>
<keyword evidence="9" id="KW-0999">Mitochondrion inner membrane</keyword>
<evidence type="ECO:0000313" key="17">
    <source>
        <dbReference type="EMBL" id="KYN23288.1"/>
    </source>
</evidence>
<evidence type="ECO:0000256" key="15">
    <source>
        <dbReference type="SAM" id="Phobius"/>
    </source>
</evidence>
<comment type="subunit">
    <text evidence="2">The main subunits of complex b-c1 are: cytochrome b, cytochrome c1 and the Rieske protein.</text>
</comment>
<evidence type="ECO:0000256" key="3">
    <source>
        <dbReference type="ARBA" id="ARBA00013531"/>
    </source>
</evidence>
<proteinExistence type="predicted"/>
<feature type="transmembrane region" description="Helical" evidence="15">
    <location>
        <begin position="29"/>
        <end position="51"/>
    </location>
</feature>
<evidence type="ECO:0000256" key="12">
    <source>
        <dbReference type="ARBA" id="ARBA00023004"/>
    </source>
</evidence>
<dbReference type="InterPro" id="IPR005798">
    <property type="entry name" value="Cyt_b/b6_C"/>
</dbReference>
<dbReference type="InterPro" id="IPR016174">
    <property type="entry name" value="Di-haem_cyt_TM"/>
</dbReference>
<dbReference type="GO" id="GO:0005743">
    <property type="term" value="C:mitochondrial inner membrane"/>
    <property type="evidence" value="ECO:0007669"/>
    <property type="project" value="UniProtKB-SubCell"/>
</dbReference>
<evidence type="ECO:0000256" key="14">
    <source>
        <dbReference type="ARBA" id="ARBA00023136"/>
    </source>
</evidence>
<sequence>IGRVSLSPDAARREFEDDIFSINNSTLNLFFSFYFILPFIIIFLIFIYLFFQHLGFSNPTGINRDLYKVPFHIFFSIKNLGFIFILSLFFIIIIIQYPYIFKDSDNFTPAIPLITPIRK</sequence>
<keyword evidence="18" id="KW-1185">Reference proteome</keyword>
<dbReference type="Gene3D" id="1.20.810.10">
    <property type="entry name" value="Cytochrome Bc1 Complex, Chain C"/>
    <property type="match status" value="1"/>
</dbReference>
<evidence type="ECO:0000256" key="11">
    <source>
        <dbReference type="ARBA" id="ARBA00022989"/>
    </source>
</evidence>
<dbReference type="GO" id="GO:0009055">
    <property type="term" value="F:electron transfer activity"/>
    <property type="evidence" value="ECO:0007669"/>
    <property type="project" value="InterPro"/>
</dbReference>
<keyword evidence="12" id="KW-0408">Iron</keyword>
<dbReference type="GO" id="GO:0016491">
    <property type="term" value="F:oxidoreductase activity"/>
    <property type="evidence" value="ECO:0007669"/>
    <property type="project" value="UniProtKB-UniRule"/>
</dbReference>
<keyword evidence="10" id="KW-0249">Electron transport</keyword>
<evidence type="ECO:0000256" key="2">
    <source>
        <dbReference type="ARBA" id="ARBA00011649"/>
    </source>
</evidence>
<evidence type="ECO:0000313" key="18">
    <source>
        <dbReference type="Proteomes" id="UP000078492"/>
    </source>
</evidence>
<comment type="subcellular location">
    <subcellularLocation>
        <location evidence="1">Mitochondrion inner membrane</location>
        <topology evidence="1">Multi-pass membrane protein</topology>
    </subcellularLocation>
</comment>
<dbReference type="GO" id="GO:0022904">
    <property type="term" value="P:respiratory electron transport chain"/>
    <property type="evidence" value="ECO:0007669"/>
    <property type="project" value="InterPro"/>
</dbReference>
<gene>
    <name evidence="17" type="ORF">ALC57_04161</name>
</gene>
<evidence type="ECO:0000256" key="13">
    <source>
        <dbReference type="ARBA" id="ARBA00023128"/>
    </source>
</evidence>
<feature type="domain" description="Cytochrome b/b6 C-terminal region profile" evidence="16">
    <location>
        <begin position="61"/>
        <end position="119"/>
    </location>
</feature>
<dbReference type="InterPro" id="IPR027387">
    <property type="entry name" value="Cytb/b6-like_sf"/>
</dbReference>
<evidence type="ECO:0000256" key="1">
    <source>
        <dbReference type="ARBA" id="ARBA00004448"/>
    </source>
</evidence>
<evidence type="ECO:0000256" key="4">
    <source>
        <dbReference type="ARBA" id="ARBA00022448"/>
    </source>
</evidence>
<evidence type="ECO:0000256" key="7">
    <source>
        <dbReference type="ARBA" id="ARBA00022692"/>
    </source>
</evidence>
<dbReference type="Proteomes" id="UP000078492">
    <property type="component" value="Unassembled WGS sequence"/>
</dbReference>
<dbReference type="AlphaFoldDB" id="A0A195EDK6"/>
<organism evidence="17 18">
    <name type="scientific">Trachymyrmex cornetzi</name>
    <dbReference type="NCBI Taxonomy" id="471704"/>
    <lineage>
        <taxon>Eukaryota</taxon>
        <taxon>Metazoa</taxon>
        <taxon>Ecdysozoa</taxon>
        <taxon>Arthropoda</taxon>
        <taxon>Hexapoda</taxon>
        <taxon>Insecta</taxon>
        <taxon>Pterygota</taxon>
        <taxon>Neoptera</taxon>
        <taxon>Endopterygota</taxon>
        <taxon>Hymenoptera</taxon>
        <taxon>Apocrita</taxon>
        <taxon>Aculeata</taxon>
        <taxon>Formicoidea</taxon>
        <taxon>Formicidae</taxon>
        <taxon>Myrmicinae</taxon>
        <taxon>Trachymyrmex</taxon>
    </lineage>
</organism>
<evidence type="ECO:0000256" key="9">
    <source>
        <dbReference type="ARBA" id="ARBA00022792"/>
    </source>
</evidence>
<evidence type="ECO:0000256" key="5">
    <source>
        <dbReference type="ARBA" id="ARBA00022617"/>
    </source>
</evidence>